<evidence type="ECO:0008006" key="5">
    <source>
        <dbReference type="Google" id="ProtNLM"/>
    </source>
</evidence>
<sequence>MRPTRRPGRCSIFAFFHALSLLVLLVLSSAPTSTLAGLGTAARAVSETSKYHKAHSLGDDYRFDPRDGWQTVNVTDLQYKYRRDHESQLAAHRRAAKGKVKPPHQGESGVGGVLKGVVGALKGLVGIGKSEKVTITWYTGHDLKNPSCWANGRWSPSDSSFVAALTEYGWHEKPKCFSFVELCNTPKKCVFARVVDTCAGCKKNTKHVDLTKAAFGELADFDEGKLKVQYRQATQPEEWYEDLWGPKVKK</sequence>
<comment type="caution">
    <text evidence="3">The sequence shown here is derived from an EMBL/GenBank/DDBJ whole genome shotgun (WGS) entry which is preliminary data.</text>
</comment>
<feature type="signal peptide" evidence="2">
    <location>
        <begin position="1"/>
        <end position="36"/>
    </location>
</feature>
<dbReference type="SUPFAM" id="SSF50685">
    <property type="entry name" value="Barwin-like endoglucanases"/>
    <property type="match status" value="1"/>
</dbReference>
<evidence type="ECO:0000313" key="4">
    <source>
        <dbReference type="Proteomes" id="UP000298030"/>
    </source>
</evidence>
<proteinExistence type="predicted"/>
<feature type="chain" id="PRO_5021318614" description="RlpA-like protein double-psi beta-barrel domain-containing protein" evidence="2">
    <location>
        <begin position="37"/>
        <end position="250"/>
    </location>
</feature>
<keyword evidence="1 2" id="KW-0732">Signal</keyword>
<dbReference type="PANTHER" id="PTHR31836">
    <property type="match status" value="1"/>
</dbReference>
<dbReference type="InterPro" id="IPR036908">
    <property type="entry name" value="RlpA-like_sf"/>
</dbReference>
<gene>
    <name evidence="3" type="ORF">FA13DRAFT_1814807</name>
</gene>
<organism evidence="3 4">
    <name type="scientific">Coprinellus micaceus</name>
    <name type="common">Glistening ink-cap mushroom</name>
    <name type="synonym">Coprinus micaceus</name>
    <dbReference type="NCBI Taxonomy" id="71717"/>
    <lineage>
        <taxon>Eukaryota</taxon>
        <taxon>Fungi</taxon>
        <taxon>Dikarya</taxon>
        <taxon>Basidiomycota</taxon>
        <taxon>Agaricomycotina</taxon>
        <taxon>Agaricomycetes</taxon>
        <taxon>Agaricomycetidae</taxon>
        <taxon>Agaricales</taxon>
        <taxon>Agaricineae</taxon>
        <taxon>Psathyrellaceae</taxon>
        <taxon>Coprinellus</taxon>
    </lineage>
</organism>
<evidence type="ECO:0000256" key="1">
    <source>
        <dbReference type="ARBA" id="ARBA00022729"/>
    </source>
</evidence>
<evidence type="ECO:0000256" key="2">
    <source>
        <dbReference type="SAM" id="SignalP"/>
    </source>
</evidence>
<accession>A0A4Y7T7R4</accession>
<dbReference type="CDD" id="cd22191">
    <property type="entry name" value="DPBB_RlpA_EXP_N-like"/>
    <property type="match status" value="1"/>
</dbReference>
<dbReference type="Gene3D" id="2.40.40.10">
    <property type="entry name" value="RlpA-like domain"/>
    <property type="match status" value="1"/>
</dbReference>
<keyword evidence="4" id="KW-1185">Reference proteome</keyword>
<protein>
    <recommendedName>
        <fullName evidence="5">RlpA-like protein double-psi beta-barrel domain-containing protein</fullName>
    </recommendedName>
</protein>
<evidence type="ECO:0000313" key="3">
    <source>
        <dbReference type="EMBL" id="TEB30150.1"/>
    </source>
</evidence>
<dbReference type="EMBL" id="QPFP01000024">
    <property type="protein sequence ID" value="TEB30150.1"/>
    <property type="molecule type" value="Genomic_DNA"/>
</dbReference>
<reference evidence="3 4" key="1">
    <citation type="journal article" date="2019" name="Nat. Ecol. Evol.">
        <title>Megaphylogeny resolves global patterns of mushroom evolution.</title>
        <authorList>
            <person name="Varga T."/>
            <person name="Krizsan K."/>
            <person name="Foldi C."/>
            <person name="Dima B."/>
            <person name="Sanchez-Garcia M."/>
            <person name="Sanchez-Ramirez S."/>
            <person name="Szollosi G.J."/>
            <person name="Szarkandi J.G."/>
            <person name="Papp V."/>
            <person name="Albert L."/>
            <person name="Andreopoulos W."/>
            <person name="Angelini C."/>
            <person name="Antonin V."/>
            <person name="Barry K.W."/>
            <person name="Bougher N.L."/>
            <person name="Buchanan P."/>
            <person name="Buyck B."/>
            <person name="Bense V."/>
            <person name="Catcheside P."/>
            <person name="Chovatia M."/>
            <person name="Cooper J."/>
            <person name="Damon W."/>
            <person name="Desjardin D."/>
            <person name="Finy P."/>
            <person name="Geml J."/>
            <person name="Haridas S."/>
            <person name="Hughes K."/>
            <person name="Justo A."/>
            <person name="Karasinski D."/>
            <person name="Kautmanova I."/>
            <person name="Kiss B."/>
            <person name="Kocsube S."/>
            <person name="Kotiranta H."/>
            <person name="LaButti K.M."/>
            <person name="Lechner B.E."/>
            <person name="Liimatainen K."/>
            <person name="Lipzen A."/>
            <person name="Lukacs Z."/>
            <person name="Mihaltcheva S."/>
            <person name="Morgado L.N."/>
            <person name="Niskanen T."/>
            <person name="Noordeloos M.E."/>
            <person name="Ohm R.A."/>
            <person name="Ortiz-Santana B."/>
            <person name="Ovrebo C."/>
            <person name="Racz N."/>
            <person name="Riley R."/>
            <person name="Savchenko A."/>
            <person name="Shiryaev A."/>
            <person name="Soop K."/>
            <person name="Spirin V."/>
            <person name="Szebenyi C."/>
            <person name="Tomsovsky M."/>
            <person name="Tulloss R.E."/>
            <person name="Uehling J."/>
            <person name="Grigoriev I.V."/>
            <person name="Vagvolgyi C."/>
            <person name="Papp T."/>
            <person name="Martin F.M."/>
            <person name="Miettinen O."/>
            <person name="Hibbett D.S."/>
            <person name="Nagy L.G."/>
        </authorList>
    </citation>
    <scope>NUCLEOTIDE SEQUENCE [LARGE SCALE GENOMIC DNA]</scope>
    <source>
        <strain evidence="3 4">FP101781</strain>
    </source>
</reference>
<name>A0A4Y7T7R4_COPMI</name>
<dbReference type="PANTHER" id="PTHR31836:SF22">
    <property type="entry name" value="RLPA-LIKE PROTEIN DOUBLE-PSI BETA-BARREL DOMAIN-CONTAINING PROTEIN"/>
    <property type="match status" value="1"/>
</dbReference>
<dbReference type="AlphaFoldDB" id="A0A4Y7T7R4"/>
<dbReference type="Proteomes" id="UP000298030">
    <property type="component" value="Unassembled WGS sequence"/>
</dbReference>
<dbReference type="STRING" id="71717.A0A4Y7T7R4"/>
<dbReference type="OrthoDB" id="406505at2759"/>
<dbReference type="InterPro" id="IPR051477">
    <property type="entry name" value="Expansin_CellWall"/>
</dbReference>